<dbReference type="GO" id="GO:0017000">
    <property type="term" value="P:antibiotic biosynthetic process"/>
    <property type="evidence" value="ECO:0007669"/>
    <property type="project" value="UniProtKB-ARBA"/>
</dbReference>
<name>A0A9W9RYL8_PENBR</name>
<accession>A0A9W9RYL8</accession>
<dbReference type="PANTHER" id="PTHR43918">
    <property type="entry name" value="ACETYLCHOLINESTERASE"/>
    <property type="match status" value="1"/>
</dbReference>
<evidence type="ECO:0000256" key="3">
    <source>
        <dbReference type="SAM" id="SignalP"/>
    </source>
</evidence>
<dbReference type="Gene3D" id="3.40.50.1820">
    <property type="entry name" value="alpha/beta hydrolase"/>
    <property type="match status" value="3"/>
</dbReference>
<evidence type="ECO:0000256" key="1">
    <source>
        <dbReference type="ARBA" id="ARBA00005964"/>
    </source>
</evidence>
<dbReference type="AlphaFoldDB" id="A0A9W9RYL8"/>
<comment type="caution">
    <text evidence="5">The sequence shown here is derived from an EMBL/GenBank/DDBJ whole genome shotgun (WGS) entry which is preliminary data.</text>
</comment>
<dbReference type="InterPro" id="IPR029058">
    <property type="entry name" value="AB_hydrolase_fold"/>
</dbReference>
<gene>
    <name evidence="5" type="ORF">N7541_001695</name>
</gene>
<dbReference type="PROSITE" id="PS00941">
    <property type="entry name" value="CARBOXYLESTERASE_B_2"/>
    <property type="match status" value="1"/>
</dbReference>
<sequence length="487" mass="54503">MYALLLIYLILRDTTAQVIPPEELQVVTSSGIINGIYNNTESTVRGFIGIPYAEPPVGNLRWAPPIPKSSEDLIDASTFSDPCAQVYIYSSQSIWSVLPYKIWNSANMSEDCLYLNVWAPSKRRDEKRRNKAAVMMFIHGGSYFSGSGSVGYYDGTYLVQDNEDIIVVTFNYRLTVFGFPNSPGLDPKKQNLGLMDQRVAIEWVHKNIAQFGGDPNKILLFGQSAVSPKAALTPSNNENWNNLSTDLACGVGAKSHDCMSQVPAMKILEARARGNYSFYPVVDNVLVFPDYAARARRGKLARLPTLAGMTEREYSAFFPLNSESVNLTQIYEGGQVRYNCPLRDSVRIRVANNIPIWRYLYHGNFSSLSPIPWLGAYHGGKTQTESYEIILPIDKPTAEIPMLFGTYNLSNVYPTSAIEAKASKYIQGAWVSFAKDPYTGLTRYGWPRFRFNEPTLINIALNNSIPAILTSATWDRCCEEESVRSEL</sequence>
<dbReference type="EMBL" id="JAPZBR010000001">
    <property type="protein sequence ID" value="KAJ5367754.1"/>
    <property type="molecule type" value="Genomic_DNA"/>
</dbReference>
<feature type="domain" description="Carboxylesterase type B" evidence="4">
    <location>
        <begin position="24"/>
        <end position="225"/>
    </location>
</feature>
<evidence type="ECO:0000313" key="6">
    <source>
        <dbReference type="Proteomes" id="UP001148299"/>
    </source>
</evidence>
<protein>
    <recommendedName>
        <fullName evidence="4">Carboxylesterase type B domain-containing protein</fullName>
    </recommendedName>
</protein>
<evidence type="ECO:0000256" key="2">
    <source>
        <dbReference type="ARBA" id="ARBA00022801"/>
    </source>
</evidence>
<keyword evidence="6" id="KW-1185">Reference proteome</keyword>
<dbReference type="Proteomes" id="UP001148299">
    <property type="component" value="Unassembled WGS sequence"/>
</dbReference>
<dbReference type="GO" id="GO:0072330">
    <property type="term" value="P:monocarboxylic acid biosynthetic process"/>
    <property type="evidence" value="ECO:0007669"/>
    <property type="project" value="UniProtKB-ARBA"/>
</dbReference>
<dbReference type="SUPFAM" id="SSF53474">
    <property type="entry name" value="alpha/beta-Hydrolases"/>
    <property type="match status" value="1"/>
</dbReference>
<proteinExistence type="inferred from homology"/>
<evidence type="ECO:0000259" key="4">
    <source>
        <dbReference type="Pfam" id="PF00135"/>
    </source>
</evidence>
<dbReference type="InterPro" id="IPR050654">
    <property type="entry name" value="AChE-related_enzymes"/>
</dbReference>
<feature type="chain" id="PRO_5040804370" description="Carboxylesterase type B domain-containing protein" evidence="3">
    <location>
        <begin position="17"/>
        <end position="487"/>
    </location>
</feature>
<comment type="similarity">
    <text evidence="1">Belongs to the type-B carboxylesterase/lipase family.</text>
</comment>
<dbReference type="InterPro" id="IPR002018">
    <property type="entry name" value="CarbesteraseB"/>
</dbReference>
<dbReference type="Pfam" id="PF00135">
    <property type="entry name" value="COesterase"/>
    <property type="match status" value="1"/>
</dbReference>
<reference evidence="5" key="1">
    <citation type="submission" date="2022-12" db="EMBL/GenBank/DDBJ databases">
        <authorList>
            <person name="Petersen C."/>
        </authorList>
    </citation>
    <scope>NUCLEOTIDE SEQUENCE</scope>
    <source>
        <strain evidence="5">IBT 35675</strain>
    </source>
</reference>
<evidence type="ECO:0000313" key="5">
    <source>
        <dbReference type="EMBL" id="KAJ5367754.1"/>
    </source>
</evidence>
<dbReference type="PANTHER" id="PTHR43918:SF4">
    <property type="entry name" value="CARBOXYLIC ESTER HYDROLASE"/>
    <property type="match status" value="1"/>
</dbReference>
<feature type="signal peptide" evidence="3">
    <location>
        <begin position="1"/>
        <end position="16"/>
    </location>
</feature>
<keyword evidence="3" id="KW-0732">Signal</keyword>
<reference evidence="5" key="2">
    <citation type="journal article" date="2023" name="IMA Fungus">
        <title>Comparative genomic study of the Penicillium genus elucidates a diverse pangenome and 15 lateral gene transfer events.</title>
        <authorList>
            <person name="Petersen C."/>
            <person name="Sorensen T."/>
            <person name="Nielsen M.R."/>
            <person name="Sondergaard T.E."/>
            <person name="Sorensen J.L."/>
            <person name="Fitzpatrick D.A."/>
            <person name="Frisvad J.C."/>
            <person name="Nielsen K.L."/>
        </authorList>
    </citation>
    <scope>NUCLEOTIDE SEQUENCE</scope>
    <source>
        <strain evidence="5">IBT 35675</strain>
    </source>
</reference>
<organism evidence="5 6">
    <name type="scientific">Penicillium brevicompactum</name>
    <dbReference type="NCBI Taxonomy" id="5074"/>
    <lineage>
        <taxon>Eukaryota</taxon>
        <taxon>Fungi</taxon>
        <taxon>Dikarya</taxon>
        <taxon>Ascomycota</taxon>
        <taxon>Pezizomycotina</taxon>
        <taxon>Eurotiomycetes</taxon>
        <taxon>Eurotiomycetidae</taxon>
        <taxon>Eurotiales</taxon>
        <taxon>Aspergillaceae</taxon>
        <taxon>Penicillium</taxon>
    </lineage>
</organism>
<keyword evidence="2" id="KW-0378">Hydrolase</keyword>
<dbReference type="InterPro" id="IPR019819">
    <property type="entry name" value="Carboxylesterase_B_CS"/>
</dbReference>
<dbReference type="GO" id="GO:0052689">
    <property type="term" value="F:carboxylic ester hydrolase activity"/>
    <property type="evidence" value="ECO:0007669"/>
    <property type="project" value="TreeGrafter"/>
</dbReference>